<reference evidence="1 2" key="1">
    <citation type="submission" date="2021-06" db="EMBL/GenBank/DDBJ databases">
        <title>Caerostris darwini draft genome.</title>
        <authorList>
            <person name="Kono N."/>
            <person name="Arakawa K."/>
        </authorList>
    </citation>
    <scope>NUCLEOTIDE SEQUENCE [LARGE SCALE GENOMIC DNA]</scope>
</reference>
<accession>A0AAV4TA82</accession>
<proteinExistence type="predicted"/>
<gene>
    <name evidence="1" type="ORF">CDAR_315221</name>
</gene>
<dbReference type="AlphaFoldDB" id="A0AAV4TA82"/>
<sequence>MTSRGDLSFHTTSLSSVDGIFEEKKRNLENILDVLVLDTKSFVSSLLVGFKIYLFLFRNQHSIRYHTYTITHHDPECEVMCEVIWENNSTTYLWMRGELQS</sequence>
<evidence type="ECO:0000313" key="1">
    <source>
        <dbReference type="EMBL" id="GIY41682.1"/>
    </source>
</evidence>
<organism evidence="1 2">
    <name type="scientific">Caerostris darwini</name>
    <dbReference type="NCBI Taxonomy" id="1538125"/>
    <lineage>
        <taxon>Eukaryota</taxon>
        <taxon>Metazoa</taxon>
        <taxon>Ecdysozoa</taxon>
        <taxon>Arthropoda</taxon>
        <taxon>Chelicerata</taxon>
        <taxon>Arachnida</taxon>
        <taxon>Araneae</taxon>
        <taxon>Araneomorphae</taxon>
        <taxon>Entelegynae</taxon>
        <taxon>Araneoidea</taxon>
        <taxon>Araneidae</taxon>
        <taxon>Caerostris</taxon>
    </lineage>
</organism>
<name>A0AAV4TA82_9ARAC</name>
<dbReference type="Proteomes" id="UP001054837">
    <property type="component" value="Unassembled WGS sequence"/>
</dbReference>
<dbReference type="EMBL" id="BPLQ01009096">
    <property type="protein sequence ID" value="GIY41682.1"/>
    <property type="molecule type" value="Genomic_DNA"/>
</dbReference>
<protein>
    <submittedName>
        <fullName evidence="1">Uncharacterized protein</fullName>
    </submittedName>
</protein>
<evidence type="ECO:0000313" key="2">
    <source>
        <dbReference type="Proteomes" id="UP001054837"/>
    </source>
</evidence>
<comment type="caution">
    <text evidence="1">The sequence shown here is derived from an EMBL/GenBank/DDBJ whole genome shotgun (WGS) entry which is preliminary data.</text>
</comment>
<keyword evidence="2" id="KW-1185">Reference proteome</keyword>